<dbReference type="AlphaFoldDB" id="A0A0A8YTT9"/>
<accession>A0A0A8YTT9</accession>
<protein>
    <submittedName>
        <fullName evidence="1">Uncharacterized protein</fullName>
    </submittedName>
</protein>
<evidence type="ECO:0000313" key="1">
    <source>
        <dbReference type="EMBL" id="JAD28853.1"/>
    </source>
</evidence>
<reference evidence="1" key="2">
    <citation type="journal article" date="2015" name="Data Brief">
        <title>Shoot transcriptome of the giant reed, Arundo donax.</title>
        <authorList>
            <person name="Barrero R.A."/>
            <person name="Guerrero F.D."/>
            <person name="Moolhuijzen P."/>
            <person name="Goolsby J.A."/>
            <person name="Tidwell J."/>
            <person name="Bellgard S.E."/>
            <person name="Bellgard M.I."/>
        </authorList>
    </citation>
    <scope>NUCLEOTIDE SEQUENCE</scope>
    <source>
        <tissue evidence="1">Shoot tissue taken approximately 20 cm above the soil surface</tissue>
    </source>
</reference>
<name>A0A0A8YTT9_ARUDO</name>
<proteinExistence type="predicted"/>
<dbReference type="EMBL" id="GBRH01269042">
    <property type="protein sequence ID" value="JAD28853.1"/>
    <property type="molecule type" value="Transcribed_RNA"/>
</dbReference>
<reference evidence="1" key="1">
    <citation type="submission" date="2014-09" db="EMBL/GenBank/DDBJ databases">
        <authorList>
            <person name="Magalhaes I.L.F."/>
            <person name="Oliveira U."/>
            <person name="Santos F.R."/>
            <person name="Vidigal T.H.D.A."/>
            <person name="Brescovit A.D."/>
            <person name="Santos A.J."/>
        </authorList>
    </citation>
    <scope>NUCLEOTIDE SEQUENCE</scope>
    <source>
        <tissue evidence="1">Shoot tissue taken approximately 20 cm above the soil surface</tissue>
    </source>
</reference>
<organism evidence="1">
    <name type="scientific">Arundo donax</name>
    <name type="common">Giant reed</name>
    <name type="synonym">Donax arundinaceus</name>
    <dbReference type="NCBI Taxonomy" id="35708"/>
    <lineage>
        <taxon>Eukaryota</taxon>
        <taxon>Viridiplantae</taxon>
        <taxon>Streptophyta</taxon>
        <taxon>Embryophyta</taxon>
        <taxon>Tracheophyta</taxon>
        <taxon>Spermatophyta</taxon>
        <taxon>Magnoliopsida</taxon>
        <taxon>Liliopsida</taxon>
        <taxon>Poales</taxon>
        <taxon>Poaceae</taxon>
        <taxon>PACMAD clade</taxon>
        <taxon>Arundinoideae</taxon>
        <taxon>Arundineae</taxon>
        <taxon>Arundo</taxon>
    </lineage>
</organism>
<sequence length="34" mass="4027">MKSAWDQTFWCKWTTIINRYSDEVCGDCILLDLA</sequence>